<dbReference type="SUPFAM" id="SSF55729">
    <property type="entry name" value="Acyl-CoA N-acyltransferases (Nat)"/>
    <property type="match status" value="1"/>
</dbReference>
<dbReference type="GO" id="GO:0008999">
    <property type="term" value="F:protein-N-terminal-alanine acetyltransferase activity"/>
    <property type="evidence" value="ECO:0007669"/>
    <property type="project" value="TreeGrafter"/>
</dbReference>
<feature type="domain" description="N-acetyltransferase" evidence="4">
    <location>
        <begin position="39"/>
        <end position="209"/>
    </location>
</feature>
<sequence length="226" mass="25056">MSVFQSLRAVFHPGDDTAIRMPDELPSPTDGPASVVVPISLRPLTQDDEAEWNDVRWRNREWLAPWDSGDPTHGAPLTFNTWIQRQRRAEENGTGALFAITHAGNIVGQISLGAVSYGAMRTGVVGYWVSQDHAGHGFAPMALAILADWALTDPSGPRLHRLEIAILPENHRSRRVVEKLGAHAEGVREKYMYINGQWRDHETYSLLAEDAREGFLARLLSSGSGR</sequence>
<reference evidence="5 6" key="1">
    <citation type="submission" date="2019-10" db="EMBL/GenBank/DDBJ databases">
        <title>Bifidobacterium from non-human primates.</title>
        <authorList>
            <person name="Modesto M."/>
        </authorList>
    </citation>
    <scope>NUCLEOTIDE SEQUENCE [LARGE SCALE GENOMIC DNA]</scope>
    <source>
        <strain evidence="5 6">TRE17</strain>
    </source>
</reference>
<comment type="caution">
    <text evidence="5">The sequence shown here is derived from an EMBL/GenBank/DDBJ whole genome shotgun (WGS) entry which is preliminary data.</text>
</comment>
<dbReference type="Pfam" id="PF13302">
    <property type="entry name" value="Acetyltransf_3"/>
    <property type="match status" value="1"/>
</dbReference>
<proteinExistence type="inferred from homology"/>
<dbReference type="PANTHER" id="PTHR43792">
    <property type="entry name" value="GNAT FAMILY, PUTATIVE (AFU_ORTHOLOGUE AFUA_3G00765)-RELATED-RELATED"/>
    <property type="match status" value="1"/>
</dbReference>
<keyword evidence="1 5" id="KW-0808">Transferase</keyword>
<evidence type="ECO:0000259" key="4">
    <source>
        <dbReference type="PROSITE" id="PS51186"/>
    </source>
</evidence>
<evidence type="ECO:0000256" key="3">
    <source>
        <dbReference type="ARBA" id="ARBA00038502"/>
    </source>
</evidence>
<dbReference type="PROSITE" id="PS51186">
    <property type="entry name" value="GNAT"/>
    <property type="match status" value="1"/>
</dbReference>
<dbReference type="InterPro" id="IPR016181">
    <property type="entry name" value="Acyl_CoA_acyltransferase"/>
</dbReference>
<dbReference type="EMBL" id="WHZW01000031">
    <property type="protein sequence ID" value="NEG90534.1"/>
    <property type="molecule type" value="Genomic_DNA"/>
</dbReference>
<dbReference type="PANTHER" id="PTHR43792:SF8">
    <property type="entry name" value="[RIBOSOMAL PROTEIN US5]-ALANINE N-ACETYLTRANSFERASE"/>
    <property type="match status" value="1"/>
</dbReference>
<dbReference type="GO" id="GO:0005737">
    <property type="term" value="C:cytoplasm"/>
    <property type="evidence" value="ECO:0007669"/>
    <property type="project" value="TreeGrafter"/>
</dbReference>
<dbReference type="Gene3D" id="3.40.630.30">
    <property type="match status" value="1"/>
</dbReference>
<evidence type="ECO:0000313" key="6">
    <source>
        <dbReference type="Proteomes" id="UP000469194"/>
    </source>
</evidence>
<evidence type="ECO:0000256" key="2">
    <source>
        <dbReference type="ARBA" id="ARBA00023315"/>
    </source>
</evidence>
<dbReference type="Proteomes" id="UP000469194">
    <property type="component" value="Unassembled WGS sequence"/>
</dbReference>
<dbReference type="InterPro" id="IPR000182">
    <property type="entry name" value="GNAT_dom"/>
</dbReference>
<comment type="similarity">
    <text evidence="3">Belongs to the acetyltransferase family. RimJ subfamily.</text>
</comment>
<dbReference type="InterPro" id="IPR051531">
    <property type="entry name" value="N-acetyltransferase"/>
</dbReference>
<evidence type="ECO:0000256" key="1">
    <source>
        <dbReference type="ARBA" id="ARBA00022679"/>
    </source>
</evidence>
<keyword evidence="2" id="KW-0012">Acyltransferase</keyword>
<accession>A0A6N9Z852</accession>
<name>A0A6N9Z852_9BIFI</name>
<keyword evidence="6" id="KW-1185">Reference proteome</keyword>
<protein>
    <submittedName>
        <fullName evidence="5">GNAT family N-acetyltransferase</fullName>
    </submittedName>
</protein>
<dbReference type="RefSeq" id="WP_163232864.1">
    <property type="nucleotide sequence ID" value="NZ_WHZW01000031.1"/>
</dbReference>
<evidence type="ECO:0000313" key="5">
    <source>
        <dbReference type="EMBL" id="NEG90534.1"/>
    </source>
</evidence>
<dbReference type="AlphaFoldDB" id="A0A6N9Z852"/>
<organism evidence="5 6">
    <name type="scientific">Bifidobacterium aerophilum</name>
    <dbReference type="NCBI Taxonomy" id="1798155"/>
    <lineage>
        <taxon>Bacteria</taxon>
        <taxon>Bacillati</taxon>
        <taxon>Actinomycetota</taxon>
        <taxon>Actinomycetes</taxon>
        <taxon>Bifidobacteriales</taxon>
        <taxon>Bifidobacteriaceae</taxon>
        <taxon>Bifidobacterium</taxon>
    </lineage>
</organism>
<gene>
    <name evidence="5" type="ORF">GFD25_11190</name>
</gene>